<gene>
    <name evidence="1" type="ORF">E0Y62_12265</name>
</gene>
<dbReference type="EMBL" id="SJTH01000012">
    <property type="protein sequence ID" value="TCJ03940.1"/>
    <property type="molecule type" value="Genomic_DNA"/>
</dbReference>
<dbReference type="Pfam" id="PF08713">
    <property type="entry name" value="DNA_alkylation"/>
    <property type="match status" value="1"/>
</dbReference>
<evidence type="ECO:0008006" key="3">
    <source>
        <dbReference type="Google" id="ProtNLM"/>
    </source>
</evidence>
<organism evidence="1 2">
    <name type="scientific">Cytobacillus praedii</name>
    <dbReference type="NCBI Taxonomy" id="1742358"/>
    <lineage>
        <taxon>Bacteria</taxon>
        <taxon>Bacillati</taxon>
        <taxon>Bacillota</taxon>
        <taxon>Bacilli</taxon>
        <taxon>Bacillales</taxon>
        <taxon>Bacillaceae</taxon>
        <taxon>Cytobacillus</taxon>
    </lineage>
</organism>
<proteinExistence type="predicted"/>
<keyword evidence="2" id="KW-1185">Reference proteome</keyword>
<protein>
    <recommendedName>
        <fullName evidence="3">DNA alkylation repair protein</fullName>
    </recommendedName>
</protein>
<comment type="caution">
    <text evidence="1">The sequence shown here is derived from an EMBL/GenBank/DDBJ whole genome shotgun (WGS) entry which is preliminary data.</text>
</comment>
<dbReference type="STRING" id="1742358.GCA_001439605_00085"/>
<dbReference type="AlphaFoldDB" id="A0A4R1AUF4"/>
<accession>A0A4R1AUF4</accession>
<dbReference type="InterPro" id="IPR014825">
    <property type="entry name" value="DNA_alkylation"/>
</dbReference>
<evidence type="ECO:0000313" key="2">
    <source>
        <dbReference type="Proteomes" id="UP000293846"/>
    </source>
</evidence>
<dbReference type="Proteomes" id="UP000293846">
    <property type="component" value="Unassembled WGS sequence"/>
</dbReference>
<dbReference type="SUPFAM" id="SSF48371">
    <property type="entry name" value="ARM repeat"/>
    <property type="match status" value="1"/>
</dbReference>
<sequence>MSEYIPLKYYFDRELALHLADLIQPQYTHFTRESFVDTVSIEVENKELKARVEVIANILKQHLPTDYEEALAILLKILGPENKTEEGMFTKGYFLMPVACFVEKYGMDHFDLSLNAMYEITKRHTAEYAIRPYLIANSDRCIDYFQFWAKDPNSHVRRLVSEGTRPRLPWAKKIPLLKNDVQNNLSLLEELMCDSSRYVQKSVANHINDLTKENPEEVLTWIQKYISDNNGINRKIIKHGLRTLIKLNHDHALELSRQVE</sequence>
<dbReference type="InterPro" id="IPR016024">
    <property type="entry name" value="ARM-type_fold"/>
</dbReference>
<dbReference type="RefSeq" id="WP_131237036.1">
    <property type="nucleotide sequence ID" value="NZ_SJTH01000012.1"/>
</dbReference>
<name>A0A4R1AUF4_9BACI</name>
<dbReference type="OrthoDB" id="9797162at2"/>
<dbReference type="Gene3D" id="1.25.40.290">
    <property type="entry name" value="ARM repeat domains"/>
    <property type="match status" value="1"/>
</dbReference>
<reference evidence="1 2" key="1">
    <citation type="submission" date="2019-03" db="EMBL/GenBank/DDBJ databases">
        <authorList>
            <person name="Jensen L."/>
            <person name="Storgaard J."/>
            <person name="Sulaj E."/>
            <person name="Schramm A."/>
            <person name="Marshall I.P.G."/>
        </authorList>
    </citation>
    <scope>NUCLEOTIDE SEQUENCE [LARGE SCALE GENOMIC DNA]</scope>
    <source>
        <strain evidence="1 2">2017H2G3</strain>
    </source>
</reference>
<evidence type="ECO:0000313" key="1">
    <source>
        <dbReference type="EMBL" id="TCJ03940.1"/>
    </source>
</evidence>